<dbReference type="AlphaFoldDB" id="A0A8J3XP77"/>
<comment type="caution">
    <text evidence="3">The sequence shown here is derived from an EMBL/GenBank/DDBJ whole genome shotgun (WGS) entry which is preliminary data.</text>
</comment>
<dbReference type="InterPro" id="IPR050789">
    <property type="entry name" value="Diverse_Enzym_Activities"/>
</dbReference>
<evidence type="ECO:0000313" key="4">
    <source>
        <dbReference type="Proteomes" id="UP000644610"/>
    </source>
</evidence>
<evidence type="ECO:0000313" key="3">
    <source>
        <dbReference type="EMBL" id="GII48154.1"/>
    </source>
</evidence>
<dbReference type="PANTHER" id="PTHR43283:SF11">
    <property type="entry name" value="BETA-LACTAMASE-RELATED DOMAIN-CONTAINING PROTEIN"/>
    <property type="match status" value="1"/>
</dbReference>
<dbReference type="InterPro" id="IPR001466">
    <property type="entry name" value="Beta-lactam-related"/>
</dbReference>
<name>A0A8J3XP77_9ACTN</name>
<dbReference type="Gene3D" id="3.40.710.10">
    <property type="entry name" value="DD-peptidase/beta-lactamase superfamily"/>
    <property type="match status" value="1"/>
</dbReference>
<gene>
    <name evidence="3" type="ORF">Psi02_45780</name>
</gene>
<dbReference type="GO" id="GO:0016787">
    <property type="term" value="F:hydrolase activity"/>
    <property type="evidence" value="ECO:0007669"/>
    <property type="project" value="UniProtKB-KW"/>
</dbReference>
<evidence type="ECO:0000256" key="1">
    <source>
        <dbReference type="ARBA" id="ARBA00022801"/>
    </source>
</evidence>
<organism evidence="3 4">
    <name type="scientific">Planotetraspora silvatica</name>
    <dbReference type="NCBI Taxonomy" id="234614"/>
    <lineage>
        <taxon>Bacteria</taxon>
        <taxon>Bacillati</taxon>
        <taxon>Actinomycetota</taxon>
        <taxon>Actinomycetes</taxon>
        <taxon>Streptosporangiales</taxon>
        <taxon>Streptosporangiaceae</taxon>
        <taxon>Planotetraspora</taxon>
    </lineage>
</organism>
<reference evidence="3" key="1">
    <citation type="submission" date="2021-01" db="EMBL/GenBank/DDBJ databases">
        <title>Whole genome shotgun sequence of Planotetraspora silvatica NBRC 100141.</title>
        <authorList>
            <person name="Komaki H."/>
            <person name="Tamura T."/>
        </authorList>
    </citation>
    <scope>NUCLEOTIDE SEQUENCE</scope>
    <source>
        <strain evidence="3">NBRC 100141</strain>
    </source>
</reference>
<dbReference type="Proteomes" id="UP000644610">
    <property type="component" value="Unassembled WGS sequence"/>
</dbReference>
<dbReference type="Pfam" id="PF00144">
    <property type="entry name" value="Beta-lactamase"/>
    <property type="match status" value="1"/>
</dbReference>
<keyword evidence="4" id="KW-1185">Reference proteome</keyword>
<proteinExistence type="predicted"/>
<dbReference type="RefSeq" id="WP_203977301.1">
    <property type="nucleotide sequence ID" value="NZ_BAAAKY010000045.1"/>
</dbReference>
<accession>A0A8J3XP77</accession>
<feature type="domain" description="Beta-lactamase-related" evidence="2">
    <location>
        <begin position="27"/>
        <end position="349"/>
    </location>
</feature>
<protein>
    <submittedName>
        <fullName evidence="3">Esterase</fullName>
    </submittedName>
</protein>
<dbReference type="PANTHER" id="PTHR43283">
    <property type="entry name" value="BETA-LACTAMASE-RELATED"/>
    <property type="match status" value="1"/>
</dbReference>
<keyword evidence="1" id="KW-0378">Hydrolase</keyword>
<evidence type="ECO:0000259" key="2">
    <source>
        <dbReference type="Pfam" id="PF00144"/>
    </source>
</evidence>
<sequence length="363" mass="39201">MVTAAGNLPRLPLSRSIRFNVSPIRLLVDRGVRNRTYPGAVWAVGDAEGLYDSGAVGVPDPALPDVPMRLDTVFDVASLTKILVTWSSVGALWETDRLDIDAPLGAYWPEVTGHPVGGLTARHLLTHTAGLPLRAQLKHLYGTDRMDIREGVLHEALRRPPGQAVEYTDRAAIILGFLAEHLTGGRLDELAAVQTWRPLGMATTRYGPLDPEGRARCAPTEVDPDTGVHARGSVHDFSARLLGASCGSAGVFSAAEDLGVFLRHVLGGATGAAGPGFGSAWTSLSLRVQTGGLRPVRGLFWQLAPGTDPAEDTWVHYGFTGVGMWVCPRLGRWAVLLTNKVYYTRDKQPLTDVRDCFRRLVFG</sequence>
<dbReference type="EMBL" id="BOOQ01000030">
    <property type="protein sequence ID" value="GII48154.1"/>
    <property type="molecule type" value="Genomic_DNA"/>
</dbReference>
<dbReference type="SUPFAM" id="SSF56601">
    <property type="entry name" value="beta-lactamase/transpeptidase-like"/>
    <property type="match status" value="1"/>
</dbReference>
<dbReference type="InterPro" id="IPR012338">
    <property type="entry name" value="Beta-lactam/transpept-like"/>
</dbReference>